<evidence type="ECO:0000256" key="3">
    <source>
        <dbReference type="ARBA" id="ARBA00023012"/>
    </source>
</evidence>
<evidence type="ECO:0000313" key="5">
    <source>
        <dbReference type="Proteomes" id="UP000666915"/>
    </source>
</evidence>
<dbReference type="Proteomes" id="UP000666915">
    <property type="component" value="Unassembled WGS sequence"/>
</dbReference>
<protein>
    <recommendedName>
        <fullName evidence="6">Signal transduction histidine kinase subgroup 3 dimerisation and phosphoacceptor domain-containing protein</fullName>
    </recommendedName>
</protein>
<keyword evidence="5" id="KW-1185">Reference proteome</keyword>
<dbReference type="InterPro" id="IPR036890">
    <property type="entry name" value="HATPase_C_sf"/>
</dbReference>
<accession>A0ABS3RDK8</accession>
<name>A0ABS3RDK8_9ACTN</name>
<evidence type="ECO:0000256" key="2">
    <source>
        <dbReference type="ARBA" id="ARBA00022777"/>
    </source>
</evidence>
<dbReference type="RefSeq" id="WP_208272607.1">
    <property type="nucleotide sequence ID" value="NZ_BAAAGM010000075.1"/>
</dbReference>
<evidence type="ECO:0000256" key="1">
    <source>
        <dbReference type="ARBA" id="ARBA00022679"/>
    </source>
</evidence>
<dbReference type="PANTHER" id="PTHR24421">
    <property type="entry name" value="NITRATE/NITRITE SENSOR PROTEIN NARX-RELATED"/>
    <property type="match status" value="1"/>
</dbReference>
<dbReference type="EMBL" id="JAGEOK010000044">
    <property type="protein sequence ID" value="MBO2444314.1"/>
    <property type="molecule type" value="Genomic_DNA"/>
</dbReference>
<evidence type="ECO:0000313" key="4">
    <source>
        <dbReference type="EMBL" id="MBO2444314.1"/>
    </source>
</evidence>
<proteinExistence type="predicted"/>
<keyword evidence="1" id="KW-0808">Transferase</keyword>
<gene>
    <name evidence="4" type="ORF">J4557_43035</name>
</gene>
<keyword evidence="3" id="KW-0902">Two-component regulatory system</keyword>
<dbReference type="Gene3D" id="3.30.565.10">
    <property type="entry name" value="Histidine kinase-like ATPase, C-terminal domain"/>
    <property type="match status" value="1"/>
</dbReference>
<evidence type="ECO:0008006" key="6">
    <source>
        <dbReference type="Google" id="ProtNLM"/>
    </source>
</evidence>
<dbReference type="InterPro" id="IPR050482">
    <property type="entry name" value="Sensor_HK_TwoCompSys"/>
</dbReference>
<dbReference type="SUPFAM" id="SSF55874">
    <property type="entry name" value="ATPase domain of HSP90 chaperone/DNA topoisomerase II/histidine kinase"/>
    <property type="match status" value="1"/>
</dbReference>
<dbReference type="PANTHER" id="PTHR24421:SF63">
    <property type="entry name" value="SENSOR HISTIDINE KINASE DESK"/>
    <property type="match status" value="1"/>
</dbReference>
<comment type="caution">
    <text evidence="4">The sequence shown here is derived from an EMBL/GenBank/DDBJ whole genome shotgun (WGS) entry which is preliminary data.</text>
</comment>
<sequence>MDVAFTALATVATALGFFAMVRLARLARELSETQAELLPLETARERLRIARGLDAALGARLAHVIGAGRRAQAVPDRDEVARIVATARTALAEVRTVSADQEQRPLAEELEAARSVLTAAGVPTEIDAGPVRLPADVDAALSALLHRTVLDLLRGEPPERCSIELTGSVSLTVRATGGRVTLDAAATAPINGLGGRVDVTPSSVRASVPVRSRPGLAGTAPRLAWFVLLTLEVDYFGAMLANMAQDKPGPGPLKYLEALTLVPVIAALQLRHVYPREHGAARTHLAELVTLAEQALSSLRSITDGRAAFSLRAEAEAAASMLSAAGVEVRMRLDAEPSGPAGSLLAIVLREAATDIVRHARARCCEIETSLDGGVLRLSVSNDGARRADPGRRGTGLDNLRARSREAGGALEVRRDCDRFALVAELPTARVAAA</sequence>
<reference evidence="4 5" key="1">
    <citation type="submission" date="2021-03" db="EMBL/GenBank/DDBJ databases">
        <authorList>
            <person name="Kanchanasin P."/>
            <person name="Saeng-In P."/>
            <person name="Phongsopitanun W."/>
            <person name="Yuki M."/>
            <person name="Kudo T."/>
            <person name="Ohkuma M."/>
            <person name="Tanasupawat S."/>
        </authorList>
    </citation>
    <scope>NUCLEOTIDE SEQUENCE [LARGE SCALE GENOMIC DNA]</scope>
    <source>
        <strain evidence="4 5">L46</strain>
    </source>
</reference>
<keyword evidence="2" id="KW-0418">Kinase</keyword>
<organism evidence="4 5">
    <name type="scientific">Actinomadura nitritigenes</name>
    <dbReference type="NCBI Taxonomy" id="134602"/>
    <lineage>
        <taxon>Bacteria</taxon>
        <taxon>Bacillati</taxon>
        <taxon>Actinomycetota</taxon>
        <taxon>Actinomycetes</taxon>
        <taxon>Streptosporangiales</taxon>
        <taxon>Thermomonosporaceae</taxon>
        <taxon>Actinomadura</taxon>
    </lineage>
</organism>